<dbReference type="Pfam" id="PF00571">
    <property type="entry name" value="CBS"/>
    <property type="match status" value="2"/>
</dbReference>
<keyword evidence="5 10" id="KW-0067">ATP-binding</keyword>
<dbReference type="SUPFAM" id="SSF52540">
    <property type="entry name" value="P-loop containing nucleoside triphosphate hydrolases"/>
    <property type="match status" value="1"/>
</dbReference>
<keyword evidence="10" id="KW-0472">Membrane</keyword>
<dbReference type="EC" id="7.6.2.9" evidence="10"/>
<comment type="subunit">
    <text evidence="10">The complex is probably composed of two ATP-binding proteins, two transmembrane proteins and a solute-binding protein.</text>
</comment>
<dbReference type="PANTHER" id="PTHR43117:SF4">
    <property type="entry name" value="OSMOPROTECTANT IMPORT ATP-BINDING PROTEIN OSMV"/>
    <property type="match status" value="1"/>
</dbReference>
<evidence type="ECO:0000256" key="7">
    <source>
        <dbReference type="ARBA" id="ARBA00052482"/>
    </source>
</evidence>
<comment type="catalytic activity">
    <reaction evidence="7">
        <text>a quaternary ammonium(out) + ATP + H2O = a quaternary ammonium(in) + ADP + phosphate + H(+)</text>
        <dbReference type="Rhea" id="RHEA:11036"/>
        <dbReference type="ChEBI" id="CHEBI:15377"/>
        <dbReference type="ChEBI" id="CHEBI:15378"/>
        <dbReference type="ChEBI" id="CHEBI:30616"/>
        <dbReference type="ChEBI" id="CHEBI:35267"/>
        <dbReference type="ChEBI" id="CHEBI:43474"/>
        <dbReference type="ChEBI" id="CHEBI:456216"/>
        <dbReference type="EC" id="7.6.2.9"/>
    </reaction>
</comment>
<dbReference type="GO" id="GO:0015418">
    <property type="term" value="F:ABC-type quaternary ammonium compound transporting activity"/>
    <property type="evidence" value="ECO:0007669"/>
    <property type="project" value="UniProtKB-EC"/>
</dbReference>
<reference evidence="13 14" key="1">
    <citation type="submission" date="2017-04" db="EMBL/GenBank/DDBJ databases">
        <authorList>
            <person name="Afonso C.L."/>
            <person name="Miller P.J."/>
            <person name="Scott M.A."/>
            <person name="Spackman E."/>
            <person name="Goraichik I."/>
            <person name="Dimitrov K.M."/>
            <person name="Suarez D.L."/>
            <person name="Swayne D.E."/>
        </authorList>
    </citation>
    <scope>NUCLEOTIDE SEQUENCE [LARGE SCALE GENOMIC DNA]</scope>
    <source>
        <strain evidence="13 14">N3/975</strain>
    </source>
</reference>
<dbReference type="PANTHER" id="PTHR43117">
    <property type="entry name" value="OSMOPROTECTANT IMPORT ATP-BINDING PROTEIN OSMV"/>
    <property type="match status" value="1"/>
</dbReference>
<evidence type="ECO:0000256" key="4">
    <source>
        <dbReference type="ARBA" id="ARBA00022741"/>
    </source>
</evidence>
<dbReference type="PROSITE" id="PS50893">
    <property type="entry name" value="ABC_TRANSPORTER_2"/>
    <property type="match status" value="1"/>
</dbReference>
<evidence type="ECO:0000259" key="12">
    <source>
        <dbReference type="PROSITE" id="PS51371"/>
    </source>
</evidence>
<keyword evidence="10" id="KW-0997">Cell inner membrane</keyword>
<evidence type="ECO:0000256" key="8">
    <source>
        <dbReference type="ARBA" id="ARBA00063934"/>
    </source>
</evidence>
<dbReference type="PROSITE" id="PS00211">
    <property type="entry name" value="ABC_TRANSPORTER_1"/>
    <property type="match status" value="1"/>
</dbReference>
<dbReference type="GO" id="GO:0005886">
    <property type="term" value="C:plasma membrane"/>
    <property type="evidence" value="ECO:0007669"/>
    <property type="project" value="UniProtKB-SubCell"/>
</dbReference>
<dbReference type="GO" id="GO:0031460">
    <property type="term" value="P:glycine betaine transport"/>
    <property type="evidence" value="ECO:0007669"/>
    <property type="project" value="InterPro"/>
</dbReference>
<dbReference type="InterPro" id="IPR000644">
    <property type="entry name" value="CBS_dom"/>
</dbReference>
<dbReference type="AlphaFoldDB" id="A0A1X7HP69"/>
<keyword evidence="2 10" id="KW-0813">Transport</keyword>
<evidence type="ECO:0000256" key="5">
    <source>
        <dbReference type="ARBA" id="ARBA00022840"/>
    </source>
</evidence>
<dbReference type="InterPro" id="IPR046342">
    <property type="entry name" value="CBS_dom_sf"/>
</dbReference>
<keyword evidence="6 9" id="KW-0129">CBS domain</keyword>
<feature type="domain" description="CBS" evidence="12">
    <location>
        <begin position="315"/>
        <end position="374"/>
    </location>
</feature>
<dbReference type="SMART" id="SM00116">
    <property type="entry name" value="CBS"/>
    <property type="match status" value="2"/>
</dbReference>
<evidence type="ECO:0000256" key="2">
    <source>
        <dbReference type="ARBA" id="ARBA00022448"/>
    </source>
</evidence>
<dbReference type="CDD" id="cd03295">
    <property type="entry name" value="ABC_OpuCA_Osmoprotection"/>
    <property type="match status" value="1"/>
</dbReference>
<keyword evidence="4 10" id="KW-0547">Nucleotide-binding</keyword>
<dbReference type="InterPro" id="IPR003593">
    <property type="entry name" value="AAA+_ATPase"/>
</dbReference>
<dbReference type="Gene3D" id="3.40.50.300">
    <property type="entry name" value="P-loop containing nucleotide triphosphate hydrolases"/>
    <property type="match status" value="1"/>
</dbReference>
<dbReference type="STRING" id="1313296.SAMN05661091_4951"/>
<proteinExistence type="inferred from homology"/>
<dbReference type="FunFam" id="3.40.50.300:FF:000425">
    <property type="entry name" value="Probable ABC transporter, ATP-binding subunit"/>
    <property type="match status" value="1"/>
</dbReference>
<dbReference type="SUPFAM" id="SSF54631">
    <property type="entry name" value="CBS-domain pair"/>
    <property type="match status" value="1"/>
</dbReference>
<dbReference type="Proteomes" id="UP000192940">
    <property type="component" value="Chromosome I"/>
</dbReference>
<dbReference type="Pfam" id="PF00005">
    <property type="entry name" value="ABC_tran"/>
    <property type="match status" value="1"/>
</dbReference>
<evidence type="ECO:0000256" key="6">
    <source>
        <dbReference type="ARBA" id="ARBA00023122"/>
    </source>
</evidence>
<dbReference type="PROSITE" id="PS51371">
    <property type="entry name" value="CBS"/>
    <property type="match status" value="2"/>
</dbReference>
<dbReference type="RefSeq" id="WP_208915631.1">
    <property type="nucleotide sequence ID" value="NZ_LT840184.1"/>
</dbReference>
<evidence type="ECO:0000256" key="9">
    <source>
        <dbReference type="PROSITE-ProRule" id="PRU00703"/>
    </source>
</evidence>
<dbReference type="GO" id="GO:0005524">
    <property type="term" value="F:ATP binding"/>
    <property type="evidence" value="ECO:0007669"/>
    <property type="project" value="UniProtKB-UniRule"/>
</dbReference>
<organism evidence="13 14">
    <name type="scientific">Paenibacillus uliginis N3/975</name>
    <dbReference type="NCBI Taxonomy" id="1313296"/>
    <lineage>
        <taxon>Bacteria</taxon>
        <taxon>Bacillati</taxon>
        <taxon>Bacillota</taxon>
        <taxon>Bacilli</taxon>
        <taxon>Bacillales</taxon>
        <taxon>Paenibacillaceae</taxon>
        <taxon>Paenibacillus</taxon>
    </lineage>
</organism>
<comment type="similarity">
    <text evidence="1 10">Belongs to the ABC transporter superfamily.</text>
</comment>
<dbReference type="InterPro" id="IPR003439">
    <property type="entry name" value="ABC_transporter-like_ATP-bd"/>
</dbReference>
<dbReference type="EMBL" id="LT840184">
    <property type="protein sequence ID" value="SMF90269.1"/>
    <property type="molecule type" value="Genomic_DNA"/>
</dbReference>
<protein>
    <recommendedName>
        <fullName evidence="10">Quaternary amine transport ATP-binding protein</fullName>
        <ecNumber evidence="10">7.6.2.9</ecNumber>
    </recommendedName>
</protein>
<feature type="domain" description="ABC transporter" evidence="11">
    <location>
        <begin position="2"/>
        <end position="237"/>
    </location>
</feature>
<dbReference type="GO" id="GO:0016887">
    <property type="term" value="F:ATP hydrolysis activity"/>
    <property type="evidence" value="ECO:0007669"/>
    <property type="project" value="UniProtKB-UniRule"/>
</dbReference>
<sequence length="385" mass="43059">MIKFENVCKTYADGSQAVKKMNFEIQAGEFIVLIGPSGCGKTTTMKMMNRLIPHTEGTISIRGQDISRLNPVELRRNIGYVIQQVGLFPHYTIEENIALIPHLKGWSKEQKHQRVQQLLQLIGLDPNQFAKKYPRELSGGQQQRIGVARALAADPEVILMDEPFGALDPITREQLQDELLRLQKSLKKTIVFVTHDMDEALKLGDRIAVIKDGMLLQMDTPEKLLNEPAHGFVEQFIGKNRIYQNPAFITVKDIMRENPAVATPDLSPSRAFAQMRKRRTDTLIVVNDQGQFNGIVSAYDLQSRMESISTIQELIIDSEFYLDETATAKDALIAIDDAKHGIIPIVTSEMNVIGVVTRASLLTTFAGHWAGKEENNEAIAVGTTH</sequence>
<dbReference type="GO" id="GO:0006865">
    <property type="term" value="P:amino acid transport"/>
    <property type="evidence" value="ECO:0007669"/>
    <property type="project" value="UniProtKB-UniRule"/>
</dbReference>
<dbReference type="InterPro" id="IPR017871">
    <property type="entry name" value="ABC_transporter-like_CS"/>
</dbReference>
<name>A0A1X7HP69_9BACL</name>
<dbReference type="InterPro" id="IPR027417">
    <property type="entry name" value="P-loop_NTPase"/>
</dbReference>
<accession>A0A1X7HP69</accession>
<evidence type="ECO:0000313" key="14">
    <source>
        <dbReference type="Proteomes" id="UP000192940"/>
    </source>
</evidence>
<gene>
    <name evidence="13" type="ORF">SAMN05661091_4951</name>
</gene>
<keyword evidence="14" id="KW-1185">Reference proteome</keyword>
<evidence type="ECO:0000256" key="1">
    <source>
        <dbReference type="ARBA" id="ARBA00005417"/>
    </source>
</evidence>
<evidence type="ECO:0000313" key="13">
    <source>
        <dbReference type="EMBL" id="SMF90269.1"/>
    </source>
</evidence>
<evidence type="ECO:0000259" key="11">
    <source>
        <dbReference type="PROSITE" id="PS50893"/>
    </source>
</evidence>
<evidence type="ECO:0000256" key="10">
    <source>
        <dbReference type="RuleBase" id="RU369116"/>
    </source>
</evidence>
<comment type="subunit">
    <text evidence="8">The complex is composed of two ATP-binding proteins (OpuCA), two transmembrane proteins (OpuCB and OpuCD) and a solute-binding protein (OpuCC).</text>
</comment>
<dbReference type="NCBIfam" id="TIGR01186">
    <property type="entry name" value="proV"/>
    <property type="match status" value="1"/>
</dbReference>
<dbReference type="InterPro" id="IPR005892">
    <property type="entry name" value="Gly-betaine_transp_ATP-bd"/>
</dbReference>
<feature type="domain" description="CBS" evidence="12">
    <location>
        <begin position="255"/>
        <end position="313"/>
    </location>
</feature>
<comment type="subcellular location">
    <subcellularLocation>
        <location evidence="10">Cell inner membrane</location>
        <topology evidence="10">Peripheral membrane protein</topology>
    </subcellularLocation>
</comment>
<evidence type="ECO:0000256" key="3">
    <source>
        <dbReference type="ARBA" id="ARBA00022737"/>
    </source>
</evidence>
<dbReference type="SMART" id="SM00382">
    <property type="entry name" value="AAA"/>
    <property type="match status" value="1"/>
</dbReference>
<keyword evidence="3" id="KW-0677">Repeat</keyword>
<keyword evidence="10" id="KW-1003">Cell membrane</keyword>
<dbReference type="Gene3D" id="3.10.580.10">
    <property type="entry name" value="CBS-domain"/>
    <property type="match status" value="1"/>
</dbReference>